<feature type="region of interest" description="Disordered" evidence="1">
    <location>
        <begin position="1"/>
        <end position="72"/>
    </location>
</feature>
<accession>A0AAV7RWP9</accession>
<evidence type="ECO:0000256" key="1">
    <source>
        <dbReference type="SAM" id="MobiDB-lite"/>
    </source>
</evidence>
<organism evidence="2 3">
    <name type="scientific">Pleurodeles waltl</name>
    <name type="common">Iberian ribbed newt</name>
    <dbReference type="NCBI Taxonomy" id="8319"/>
    <lineage>
        <taxon>Eukaryota</taxon>
        <taxon>Metazoa</taxon>
        <taxon>Chordata</taxon>
        <taxon>Craniata</taxon>
        <taxon>Vertebrata</taxon>
        <taxon>Euteleostomi</taxon>
        <taxon>Amphibia</taxon>
        <taxon>Batrachia</taxon>
        <taxon>Caudata</taxon>
        <taxon>Salamandroidea</taxon>
        <taxon>Salamandridae</taxon>
        <taxon>Pleurodelinae</taxon>
        <taxon>Pleurodeles</taxon>
    </lineage>
</organism>
<gene>
    <name evidence="2" type="ORF">NDU88_008772</name>
</gene>
<keyword evidence="3" id="KW-1185">Reference proteome</keyword>
<name>A0AAV7RWP9_PLEWA</name>
<dbReference type="Proteomes" id="UP001066276">
    <property type="component" value="Chromosome 5"/>
</dbReference>
<evidence type="ECO:0000313" key="2">
    <source>
        <dbReference type="EMBL" id="KAJ1156047.1"/>
    </source>
</evidence>
<proteinExistence type="predicted"/>
<reference evidence="2" key="1">
    <citation type="journal article" date="2022" name="bioRxiv">
        <title>Sequencing and chromosome-scale assembly of the giantPleurodeles waltlgenome.</title>
        <authorList>
            <person name="Brown T."/>
            <person name="Elewa A."/>
            <person name="Iarovenko S."/>
            <person name="Subramanian E."/>
            <person name="Araus A.J."/>
            <person name="Petzold A."/>
            <person name="Susuki M."/>
            <person name="Suzuki K.-i.T."/>
            <person name="Hayashi T."/>
            <person name="Toyoda A."/>
            <person name="Oliveira C."/>
            <person name="Osipova E."/>
            <person name="Leigh N.D."/>
            <person name="Simon A."/>
            <person name="Yun M.H."/>
        </authorList>
    </citation>
    <scope>NUCLEOTIDE SEQUENCE</scope>
    <source>
        <strain evidence="2">20211129_DDA</strain>
        <tissue evidence="2">Liver</tissue>
    </source>
</reference>
<evidence type="ECO:0000313" key="3">
    <source>
        <dbReference type="Proteomes" id="UP001066276"/>
    </source>
</evidence>
<feature type="compositionally biased region" description="Basic and acidic residues" evidence="1">
    <location>
        <begin position="1"/>
        <end position="50"/>
    </location>
</feature>
<dbReference type="EMBL" id="JANPWB010000009">
    <property type="protein sequence ID" value="KAJ1156047.1"/>
    <property type="molecule type" value="Genomic_DNA"/>
</dbReference>
<protein>
    <submittedName>
        <fullName evidence="2">Uncharacterized protein</fullName>
    </submittedName>
</protein>
<dbReference type="AlphaFoldDB" id="A0AAV7RWP9"/>
<comment type="caution">
    <text evidence="2">The sequence shown here is derived from an EMBL/GenBank/DDBJ whole genome shotgun (WGS) entry which is preliminary data.</text>
</comment>
<sequence>MRSKRPLEMPEEKESGRGAKEAGDREETDRKEKLSEDPGDACQRRDEAGLEHPQLPSSAQDEQPIAGPNAQDVDYEHALYGFRDDHTCAVCPPADVDMSSDEYLNK</sequence>